<organism evidence="1 2">
    <name type="scientific">Citrobacter phage IME-CF2</name>
    <dbReference type="NCBI Taxonomy" id="1673887"/>
    <lineage>
        <taxon>Viruses</taxon>
        <taxon>Duplodnaviria</taxon>
        <taxon>Heunggongvirae</taxon>
        <taxon>Uroviricota</taxon>
        <taxon>Caudoviricetes</taxon>
        <taxon>Pantevenvirales</taxon>
        <taxon>Straboviridae</taxon>
        <taxon>Pseudotevenvirus</taxon>
        <taxon>Pseudotevenvirus imecf2</taxon>
    </lineage>
</organism>
<dbReference type="RefSeq" id="YP_009218675.1">
    <property type="nucleotide sequence ID" value="NC_029013.1"/>
</dbReference>
<evidence type="ECO:0000313" key="2">
    <source>
        <dbReference type="Proteomes" id="UP000204614"/>
    </source>
</evidence>
<protein>
    <submittedName>
        <fullName evidence="1">Uncharacterized protein</fullName>
    </submittedName>
</protein>
<evidence type="ECO:0000313" key="1">
    <source>
        <dbReference type="EMBL" id="AKR15983.1"/>
    </source>
</evidence>
<dbReference type="EMBL" id="KR869820">
    <property type="protein sequence ID" value="AKR15983.1"/>
    <property type="molecule type" value="Genomic_DNA"/>
</dbReference>
<dbReference type="KEGG" id="vg:26644895"/>
<reference evidence="2" key="1">
    <citation type="submission" date="2015-05" db="EMBL/GenBank/DDBJ databases">
        <authorList>
            <person name="Liu X."/>
            <person name="Tong Y."/>
            <person name="Huang Y."/>
            <person name="An X."/>
            <person name="Mi Z."/>
            <person name="Zhang Z."/>
        </authorList>
    </citation>
    <scope>NUCLEOTIDE SEQUENCE [LARGE SCALE GENOMIC DNA]</scope>
</reference>
<dbReference type="Proteomes" id="UP000204614">
    <property type="component" value="Segment"/>
</dbReference>
<name>A0A0K0QSE7_9CAUD</name>
<sequence length="93" mass="10348">MIIQVSVQGNTLTVTNSIMTAMAACRDHVLTTPPVTEILEIDIWHGGVISGSYGFTPLEENLNMMEEWLYGKLYANETTKAYDAVNSRKTTFC</sequence>
<accession>A0A0K0QSE7</accession>
<proteinExistence type="predicted"/>
<keyword evidence="2" id="KW-1185">Reference proteome</keyword>
<dbReference type="GeneID" id="26644895"/>